<dbReference type="GO" id="GO:0032259">
    <property type="term" value="P:methylation"/>
    <property type="evidence" value="ECO:0007669"/>
    <property type="project" value="UniProtKB-KW"/>
</dbReference>
<dbReference type="Proteomes" id="UP001321018">
    <property type="component" value="Unassembled WGS sequence"/>
</dbReference>
<protein>
    <submittedName>
        <fullName evidence="2">Methyltransferase domain-containing protein</fullName>
    </submittedName>
</protein>
<organism evidence="2 3">
    <name type="scientific">Natronoglomus mannanivorans</name>
    <dbReference type="NCBI Taxonomy" id="2979990"/>
    <lineage>
        <taxon>Archaea</taxon>
        <taxon>Methanobacteriati</taxon>
        <taxon>Methanobacteriota</taxon>
        <taxon>Stenosarchaea group</taxon>
        <taxon>Halobacteria</taxon>
        <taxon>Halobacteriales</taxon>
        <taxon>Natrialbaceae</taxon>
        <taxon>Natronoglomus</taxon>
    </lineage>
</organism>
<dbReference type="RefSeq" id="WP_338005863.1">
    <property type="nucleotide sequence ID" value="NZ_JAOPKA010000021.1"/>
</dbReference>
<dbReference type="CDD" id="cd02440">
    <property type="entry name" value="AdoMet_MTases"/>
    <property type="match status" value="1"/>
</dbReference>
<dbReference type="InterPro" id="IPR041698">
    <property type="entry name" value="Methyltransf_25"/>
</dbReference>
<name>A0AAP2Z2J7_9EURY</name>
<dbReference type="Gene3D" id="3.40.50.150">
    <property type="entry name" value="Vaccinia Virus protein VP39"/>
    <property type="match status" value="1"/>
</dbReference>
<dbReference type="InterPro" id="IPR029063">
    <property type="entry name" value="SAM-dependent_MTases_sf"/>
</dbReference>
<dbReference type="AlphaFoldDB" id="A0AAP2Z2J7"/>
<comment type="caution">
    <text evidence="2">The sequence shown here is derived from an EMBL/GenBank/DDBJ whole genome shotgun (WGS) entry which is preliminary data.</text>
</comment>
<dbReference type="Pfam" id="PF13649">
    <property type="entry name" value="Methyltransf_25"/>
    <property type="match status" value="1"/>
</dbReference>
<feature type="domain" description="Methyltransferase" evidence="1">
    <location>
        <begin position="49"/>
        <end position="145"/>
    </location>
</feature>
<reference evidence="2" key="1">
    <citation type="submission" date="2022-09" db="EMBL/GenBank/DDBJ databases">
        <title>Enrichment on poylsaccharides allowed isolation of novel metabolic and taxonomic groups of Haloarchaea.</title>
        <authorList>
            <person name="Sorokin D.Y."/>
            <person name="Elcheninov A.G."/>
            <person name="Khizhniak T.V."/>
            <person name="Kolganova T.V."/>
            <person name="Kublanov I.V."/>
        </authorList>
    </citation>
    <scope>NUCLEOTIDE SEQUENCE</scope>
    <source>
        <strain evidence="2">AArc-xg1-1</strain>
    </source>
</reference>
<evidence type="ECO:0000259" key="1">
    <source>
        <dbReference type="Pfam" id="PF13649"/>
    </source>
</evidence>
<accession>A0AAP2Z2J7</accession>
<dbReference type="PANTHER" id="PTHR43591">
    <property type="entry name" value="METHYLTRANSFERASE"/>
    <property type="match status" value="1"/>
</dbReference>
<gene>
    <name evidence="2" type="ORF">OB960_21995</name>
</gene>
<dbReference type="EMBL" id="JAOPKA010000021">
    <property type="protein sequence ID" value="MCU4744056.1"/>
    <property type="molecule type" value="Genomic_DNA"/>
</dbReference>
<dbReference type="GO" id="GO:0008168">
    <property type="term" value="F:methyltransferase activity"/>
    <property type="evidence" value="ECO:0007669"/>
    <property type="project" value="UniProtKB-KW"/>
</dbReference>
<dbReference type="PANTHER" id="PTHR43591:SF24">
    <property type="entry name" value="2-METHOXY-6-POLYPRENYL-1,4-BENZOQUINOL METHYLASE, MITOCHONDRIAL"/>
    <property type="match status" value="1"/>
</dbReference>
<dbReference type="SUPFAM" id="SSF53335">
    <property type="entry name" value="S-adenosyl-L-methionine-dependent methyltransferases"/>
    <property type="match status" value="1"/>
</dbReference>
<keyword evidence="2" id="KW-0489">Methyltransferase</keyword>
<evidence type="ECO:0000313" key="3">
    <source>
        <dbReference type="Proteomes" id="UP001321018"/>
    </source>
</evidence>
<proteinExistence type="predicted"/>
<keyword evidence="2" id="KW-0808">Transferase</keyword>
<sequence length="225" mass="24704">MRKRTYNSRTHKAWYNALSRYYDVLIDPFQGRLRRRGIGFLGVSADDRVLDIGCGTGRGSTTLQDAVGPGGNVVGIDVADQMCRRTRDRLEADAPSAVVCGDALALPFASDSFDAVLVSFTLELFEAESQMVVLEEIRRVLAPRGRICVIAPSTAASTLITVLYERLNDAFPTLVDSRPLDVRGVLTRADFEVVRTEVEWVLAVPVALVFARRGPSPGDRSRTTD</sequence>
<evidence type="ECO:0000313" key="2">
    <source>
        <dbReference type="EMBL" id="MCU4744056.1"/>
    </source>
</evidence>